<name>A0AAE6C850_9BRAD</name>
<organism evidence="1 2">
    <name type="scientific">Bradyrhizobium guangzhouense</name>
    <dbReference type="NCBI Taxonomy" id="1325095"/>
    <lineage>
        <taxon>Bacteria</taxon>
        <taxon>Pseudomonadati</taxon>
        <taxon>Pseudomonadota</taxon>
        <taxon>Alphaproteobacteria</taxon>
        <taxon>Hyphomicrobiales</taxon>
        <taxon>Nitrobacteraceae</taxon>
        <taxon>Bradyrhizobium</taxon>
    </lineage>
</organism>
<dbReference type="KEGG" id="bgz:XH91_13880"/>
<protein>
    <submittedName>
        <fullName evidence="1">Uncharacterized protein</fullName>
    </submittedName>
</protein>
<dbReference type="EMBL" id="CP030053">
    <property type="protein sequence ID" value="QAU46344.1"/>
    <property type="molecule type" value="Genomic_DNA"/>
</dbReference>
<accession>A0AAE6C850</accession>
<reference evidence="1 2" key="1">
    <citation type="submission" date="2018-06" db="EMBL/GenBank/DDBJ databases">
        <title>Comparative genomics of rhizobia nodulating Arachis hypogaea in China.</title>
        <authorList>
            <person name="Li Y."/>
        </authorList>
    </citation>
    <scope>NUCLEOTIDE SEQUENCE [LARGE SCALE GENOMIC DNA]</scope>
    <source>
        <strain evidence="1 2">CCBAU 51670</strain>
    </source>
</reference>
<evidence type="ECO:0000313" key="1">
    <source>
        <dbReference type="EMBL" id="QAU46344.1"/>
    </source>
</evidence>
<evidence type="ECO:0000313" key="2">
    <source>
        <dbReference type="Proteomes" id="UP000288972"/>
    </source>
</evidence>
<proteinExistence type="predicted"/>
<dbReference type="Proteomes" id="UP000288972">
    <property type="component" value="Chromosome"/>
</dbReference>
<dbReference type="AlphaFoldDB" id="A0AAE6C850"/>
<sequence length="72" mass="7605">MRIREDNRNMVLLATVTLCCGVVAGALAVLEPVLGRAPEKQVADGRPIESASPTPVRVVGAPFVPNVNPSQR</sequence>
<gene>
    <name evidence="1" type="ORF">XH91_13880</name>
</gene>